<organism evidence="1 2">
    <name type="scientific">Aspergillus sclerotioniger CBS 115572</name>
    <dbReference type="NCBI Taxonomy" id="1450535"/>
    <lineage>
        <taxon>Eukaryota</taxon>
        <taxon>Fungi</taxon>
        <taxon>Dikarya</taxon>
        <taxon>Ascomycota</taxon>
        <taxon>Pezizomycotina</taxon>
        <taxon>Eurotiomycetes</taxon>
        <taxon>Eurotiomycetidae</taxon>
        <taxon>Eurotiales</taxon>
        <taxon>Aspergillaceae</taxon>
        <taxon>Aspergillus</taxon>
        <taxon>Aspergillus subgen. Circumdati</taxon>
    </lineage>
</organism>
<dbReference type="Proteomes" id="UP000246702">
    <property type="component" value="Unassembled WGS sequence"/>
</dbReference>
<evidence type="ECO:0000313" key="1">
    <source>
        <dbReference type="EMBL" id="PWY87947.1"/>
    </source>
</evidence>
<keyword evidence="2" id="KW-1185">Reference proteome</keyword>
<protein>
    <submittedName>
        <fullName evidence="1">Uncharacterized protein</fullName>
    </submittedName>
</protein>
<reference evidence="1 2" key="1">
    <citation type="submission" date="2016-12" db="EMBL/GenBank/DDBJ databases">
        <title>The genomes of Aspergillus section Nigri reveals drivers in fungal speciation.</title>
        <authorList>
            <consortium name="DOE Joint Genome Institute"/>
            <person name="Vesth T.C."/>
            <person name="Nybo J."/>
            <person name="Theobald S."/>
            <person name="Brandl J."/>
            <person name="Frisvad J.C."/>
            <person name="Nielsen K.F."/>
            <person name="Lyhne E.K."/>
            <person name="Kogle M.E."/>
            <person name="Kuo A."/>
            <person name="Riley R."/>
            <person name="Clum A."/>
            <person name="Nolan M."/>
            <person name="Lipzen A."/>
            <person name="Salamov A."/>
            <person name="Henrissat B."/>
            <person name="Wiebenga A."/>
            <person name="De Vries R.P."/>
            <person name="Grigoriev I.V."/>
            <person name="Mortensen U.H."/>
            <person name="Andersen M.R."/>
            <person name="Baker S.E."/>
        </authorList>
    </citation>
    <scope>NUCLEOTIDE SEQUENCE [LARGE SCALE GENOMIC DNA]</scope>
    <source>
        <strain evidence="1 2">CBS 115572</strain>
    </source>
</reference>
<evidence type="ECO:0000313" key="2">
    <source>
        <dbReference type="Proteomes" id="UP000246702"/>
    </source>
</evidence>
<sequence>MAGTSRLFDYFHSEFHSDLNYYIFVAARPSLVTYSRVLSFNELVISYCSCGDSPDCQVSEINLGFSSYRDLIWNVIFLYYLISAEHVLRSQFETTRRTGTKRVGATANTAWLSHMVREMTADPPTEEIPRSSRTRRPMLFVRKLDTDIRSRTRASRFWKSS</sequence>
<proteinExistence type="predicted"/>
<comment type="caution">
    <text evidence="1">The sequence shown here is derived from an EMBL/GenBank/DDBJ whole genome shotgun (WGS) entry which is preliminary data.</text>
</comment>
<dbReference type="GeneID" id="37118311"/>
<gene>
    <name evidence="1" type="ORF">BO94DRAFT_59320</name>
</gene>
<name>A0A317WS45_9EURO</name>
<dbReference type="AlphaFoldDB" id="A0A317WS45"/>
<dbReference type="EMBL" id="MSFK01000013">
    <property type="protein sequence ID" value="PWY87947.1"/>
    <property type="molecule type" value="Genomic_DNA"/>
</dbReference>
<dbReference type="RefSeq" id="XP_025467730.1">
    <property type="nucleotide sequence ID" value="XM_025616168.1"/>
</dbReference>
<accession>A0A317WS45</accession>